<sequence length="76" mass="8713">MSAPNLETIKIRGCWSLKCLPAVSGNNEKLPSVDCEKEWWDNLEWDGVKANHHSSLYEHSHSSYYKAQLPRGTVLR</sequence>
<dbReference type="ExpressionAtlas" id="M8BRW0">
    <property type="expression patterns" value="baseline"/>
</dbReference>
<reference evidence="1" key="1">
    <citation type="submission" date="2015-06" db="UniProtKB">
        <authorList>
            <consortium name="EnsemblPlants"/>
        </authorList>
    </citation>
    <scope>IDENTIFICATION</scope>
</reference>
<name>M8BRW0_AEGTA</name>
<organism evidence="1">
    <name type="scientific">Aegilops tauschii</name>
    <name type="common">Tausch's goatgrass</name>
    <name type="synonym">Aegilops squarrosa</name>
    <dbReference type="NCBI Taxonomy" id="37682"/>
    <lineage>
        <taxon>Eukaryota</taxon>
        <taxon>Viridiplantae</taxon>
        <taxon>Streptophyta</taxon>
        <taxon>Embryophyta</taxon>
        <taxon>Tracheophyta</taxon>
        <taxon>Spermatophyta</taxon>
        <taxon>Magnoliopsida</taxon>
        <taxon>Liliopsida</taxon>
        <taxon>Poales</taxon>
        <taxon>Poaceae</taxon>
        <taxon>BOP clade</taxon>
        <taxon>Pooideae</taxon>
        <taxon>Triticodae</taxon>
        <taxon>Triticeae</taxon>
        <taxon>Triticinae</taxon>
        <taxon>Aegilops</taxon>
    </lineage>
</organism>
<proteinExistence type="predicted"/>
<dbReference type="AlphaFoldDB" id="M8BRW0"/>
<evidence type="ECO:0000313" key="1">
    <source>
        <dbReference type="EnsemblPlants" id="EMT24548"/>
    </source>
</evidence>
<dbReference type="EnsemblPlants" id="EMT24548">
    <property type="protein sequence ID" value="EMT24548"/>
    <property type="gene ID" value="F775_42851"/>
</dbReference>
<protein>
    <submittedName>
        <fullName evidence="1">Uncharacterized protein</fullName>
    </submittedName>
</protein>
<accession>M8BRW0</accession>